<feature type="transmembrane region" description="Helical" evidence="1">
    <location>
        <begin position="181"/>
        <end position="203"/>
    </location>
</feature>
<keyword evidence="1" id="KW-0472">Membrane</keyword>
<dbReference type="RefSeq" id="WP_196411935.1">
    <property type="nucleotide sequence ID" value="NZ_JADQTO010000001.1"/>
</dbReference>
<feature type="transmembrane region" description="Helical" evidence="1">
    <location>
        <begin position="6"/>
        <end position="24"/>
    </location>
</feature>
<dbReference type="Proteomes" id="UP000598146">
    <property type="component" value="Unassembled WGS sequence"/>
</dbReference>
<proteinExistence type="predicted"/>
<name>A0A931BYY8_9ACTN</name>
<comment type="caution">
    <text evidence="2">The sequence shown here is derived from an EMBL/GenBank/DDBJ whole genome shotgun (WGS) entry which is preliminary data.</text>
</comment>
<sequence>MTPAVYVAIAAATIALASFGFAIFQFRHGKAKVLTWSVLSNTALVPEAGRGEWADLQVNWRKNSVDEPRLIVVRLTNSGKVELKKDDNDEPPRLDVTPAKILAVEVTFLNQGGKRAQKVEPDEVTESTVKLKAQVINPGDALTFTLLVDGQASEIDLAVRAAGFRARSITIADSDARRSRMWAAVATATGLLGLLVAVFAFVAG</sequence>
<evidence type="ECO:0000256" key="1">
    <source>
        <dbReference type="SAM" id="Phobius"/>
    </source>
</evidence>
<keyword evidence="1" id="KW-0812">Transmembrane</keyword>
<keyword evidence="3" id="KW-1185">Reference proteome</keyword>
<dbReference type="EMBL" id="JADQTO010000001">
    <property type="protein sequence ID" value="MBG0560124.1"/>
    <property type="molecule type" value="Genomic_DNA"/>
</dbReference>
<protein>
    <submittedName>
        <fullName evidence="2">Uncharacterized protein</fullName>
    </submittedName>
</protein>
<dbReference type="AlphaFoldDB" id="A0A931BYY8"/>
<evidence type="ECO:0000313" key="2">
    <source>
        <dbReference type="EMBL" id="MBG0560124.1"/>
    </source>
</evidence>
<accession>A0A931BYY8</accession>
<evidence type="ECO:0000313" key="3">
    <source>
        <dbReference type="Proteomes" id="UP000598146"/>
    </source>
</evidence>
<keyword evidence="1" id="KW-1133">Transmembrane helix</keyword>
<gene>
    <name evidence="2" type="ORF">I4J89_01415</name>
</gene>
<reference evidence="2" key="1">
    <citation type="submission" date="2020-11" db="EMBL/GenBank/DDBJ databases">
        <title>Isolation and identification of active actinomycetes.</title>
        <authorList>
            <person name="Sun X."/>
        </authorList>
    </citation>
    <scope>NUCLEOTIDE SEQUENCE</scope>
    <source>
        <strain evidence="2">NEAU-A11</strain>
    </source>
</reference>
<organism evidence="2 3">
    <name type="scientific">Actinoplanes aureus</name>
    <dbReference type="NCBI Taxonomy" id="2792083"/>
    <lineage>
        <taxon>Bacteria</taxon>
        <taxon>Bacillati</taxon>
        <taxon>Actinomycetota</taxon>
        <taxon>Actinomycetes</taxon>
        <taxon>Micromonosporales</taxon>
        <taxon>Micromonosporaceae</taxon>
        <taxon>Actinoplanes</taxon>
    </lineage>
</organism>